<feature type="compositionally biased region" description="Basic and acidic residues" evidence="7">
    <location>
        <begin position="1328"/>
        <end position="1351"/>
    </location>
</feature>
<dbReference type="STRING" id="215250.A0A316YJP8"/>
<feature type="compositionally biased region" description="Polar residues" evidence="7">
    <location>
        <begin position="826"/>
        <end position="839"/>
    </location>
</feature>
<dbReference type="PROSITE" id="PS00972">
    <property type="entry name" value="USP_1"/>
    <property type="match status" value="1"/>
</dbReference>
<name>A0A316YJP8_9BASI</name>
<evidence type="ECO:0000313" key="9">
    <source>
        <dbReference type="EMBL" id="PWN88313.1"/>
    </source>
</evidence>
<proteinExistence type="predicted"/>
<dbReference type="CDD" id="cd02666">
    <property type="entry name" value="Peptidase_C19J"/>
    <property type="match status" value="1"/>
</dbReference>
<feature type="compositionally biased region" description="Low complexity" evidence="7">
    <location>
        <begin position="119"/>
        <end position="131"/>
    </location>
</feature>
<evidence type="ECO:0000313" key="10">
    <source>
        <dbReference type="Proteomes" id="UP000245768"/>
    </source>
</evidence>
<dbReference type="SUPFAM" id="SSF54001">
    <property type="entry name" value="Cysteine proteinases"/>
    <property type="match status" value="1"/>
</dbReference>
<evidence type="ECO:0000256" key="4">
    <source>
        <dbReference type="ARBA" id="ARBA00022786"/>
    </source>
</evidence>
<dbReference type="EC" id="3.4.19.12" evidence="2"/>
<dbReference type="EMBL" id="KZ819638">
    <property type="protein sequence ID" value="PWN88313.1"/>
    <property type="molecule type" value="Genomic_DNA"/>
</dbReference>
<dbReference type="GO" id="GO:0061136">
    <property type="term" value="P:regulation of proteasomal protein catabolic process"/>
    <property type="evidence" value="ECO:0007669"/>
    <property type="project" value="TreeGrafter"/>
</dbReference>
<feature type="domain" description="USP" evidence="8">
    <location>
        <begin position="692"/>
        <end position="1272"/>
    </location>
</feature>
<evidence type="ECO:0000256" key="3">
    <source>
        <dbReference type="ARBA" id="ARBA00022670"/>
    </source>
</evidence>
<evidence type="ECO:0000259" key="8">
    <source>
        <dbReference type="PROSITE" id="PS50235"/>
    </source>
</evidence>
<dbReference type="PROSITE" id="PS00973">
    <property type="entry name" value="USP_2"/>
    <property type="match status" value="1"/>
</dbReference>
<dbReference type="OrthoDB" id="2420415at2759"/>
<dbReference type="InterPro" id="IPR044635">
    <property type="entry name" value="UBP14-like"/>
</dbReference>
<evidence type="ECO:0000256" key="2">
    <source>
        <dbReference type="ARBA" id="ARBA00012759"/>
    </source>
</evidence>
<dbReference type="Pfam" id="PF00443">
    <property type="entry name" value="UCH"/>
    <property type="match status" value="1"/>
</dbReference>
<sequence length="1351" mass="148033">MGAQENIVDGGQERAPPSYEDADTAMVDDHIEPSAPQDDDEKAIDIRVDGADPFAAPWSAPLPQDTNDAATLAAAAPQDPPSLFVPGLAMRRATGLCDGTTHVCIDLIAHDVTKDANATGGPPSSSSLHSNTGGGGGGGASGSSSSGGAQPGATSGSTQPPVVISRRDLEDSLPHPHAVLSPERMEWFVVLRQDDHVKDPAKFALEPVHIGDAEGAREGEAVPLWRDEGTVTISAQEQKRTIFLAPPLPSFGLATVATAGQDALVEPVETFHRLNSTQGGALLMTSQGQITSVVPWEMLETFKQRRLSYTAPNVKPIDSFKESANVLIRIVGNAANGETRSIGTTNKVMVNKLVIDDASMAVLGALGFQPTGDADEAGRQSFIRPPDMTNAAWQLRTRRAWIELNAWLEYSIQSMRSTDQQRLETKTSVPWKVKWYDPAPYIYALFGFDKQRQEISPEEQRSYRGPRKLEWTFEDLGAENTSTDELIAYAYKVNAADVSEQRQLQLFEALHNVYVHYRSQSETLGTLCALGQSSGLYTSDEVVGAFKALDLATDAAEAASIEDTIIAACYKKAANRKRGDASAFQEIQSALRFISKIKGQPKMLVDLADAPVEIDYETACKILNVDADMADDFVDAVHTVAVSDGRFSVEDCHESLRVVAEHRNSDMLRQKWRTSVGVADDAWEMAKLNMPAGLNNIGNTCYLNSVLQYFFAIRELRERVLKASVKLGPLKGADDGNGSSTPVRVGGRKVSGREIARSQRFVAQLAQLFSNMITSPSPAVTPERELAYLALVSSRVEDESDVGGANIERTGNSDGTDKTLVEEPSTIMSTDPELTSPTTVDPDSQPQDDQKDVTAPPIQALQTDIEMDERPPLPLRRPPQVNHDEVSTAVVAHDEAGLRQNSLMQLGAQQDVSECLDNVMFQVEAALVAAPDCDEPRGKANGEEMQGGQEEDDENWSNEADLLRRLFLGRTCQRLELATSEEGKGPSIHTKKEVFKILPVDVLEEGRDIYDGLDGFFDEETLTGTGGAPVTRSVTLMDPPAIVQIQLQRVQFDRIRGAFKSQAHLEMGETLFMDRYLDFDPTNVEDQARLVKRQQGRQARAQIAKLRNRIAALQRDKRPLSRTLEETASFIKGLKGLKSPLVEAVEEADEQASPLAHHYDEGVSPFFIMEAKRIDEEIKAMEQTIRDLKVKVESLWSDEKRVEYVLASVFMHRGEANHGHYFLNQRRLPTEEGASASKWFKYNDNVVTETSVSDVLKDTTGATPYLVSYVRKDIQDQTMLFETVKRNVEGVGDVGMSGVEQPAQEEISTTTASVGMHNAEEDAGGTKLAREGEGKSMTREQDVEIKMDEGR</sequence>
<accession>A0A316YJP8</accession>
<dbReference type="GO" id="GO:0070628">
    <property type="term" value="F:proteasome binding"/>
    <property type="evidence" value="ECO:0007669"/>
    <property type="project" value="TreeGrafter"/>
</dbReference>
<keyword evidence="5" id="KW-0378">Hydrolase</keyword>
<feature type="region of interest" description="Disordered" evidence="7">
    <location>
        <begin position="799"/>
        <end position="856"/>
    </location>
</feature>
<dbReference type="GeneID" id="37045564"/>
<feature type="region of interest" description="Disordered" evidence="7">
    <location>
        <begin position="1308"/>
        <end position="1351"/>
    </location>
</feature>
<dbReference type="GO" id="GO:0004843">
    <property type="term" value="F:cysteine-type deubiquitinase activity"/>
    <property type="evidence" value="ECO:0007669"/>
    <property type="project" value="UniProtKB-EC"/>
</dbReference>
<feature type="region of interest" description="Disordered" evidence="7">
    <location>
        <begin position="116"/>
        <end position="161"/>
    </location>
</feature>
<organism evidence="9 10">
    <name type="scientific">Acaromyces ingoldii</name>
    <dbReference type="NCBI Taxonomy" id="215250"/>
    <lineage>
        <taxon>Eukaryota</taxon>
        <taxon>Fungi</taxon>
        <taxon>Dikarya</taxon>
        <taxon>Basidiomycota</taxon>
        <taxon>Ustilaginomycotina</taxon>
        <taxon>Exobasidiomycetes</taxon>
        <taxon>Exobasidiales</taxon>
        <taxon>Cryptobasidiaceae</taxon>
        <taxon>Acaromyces</taxon>
    </lineage>
</organism>
<keyword evidence="10" id="KW-1185">Reference proteome</keyword>
<gene>
    <name evidence="9" type="ORF">FA10DRAFT_280866</name>
</gene>
<dbReference type="RefSeq" id="XP_025375511.1">
    <property type="nucleotide sequence ID" value="XM_025523648.1"/>
</dbReference>
<dbReference type="GO" id="GO:0016579">
    <property type="term" value="P:protein deubiquitination"/>
    <property type="evidence" value="ECO:0007669"/>
    <property type="project" value="InterPro"/>
</dbReference>
<reference evidence="9" key="1">
    <citation type="journal article" date="2018" name="Mol. Biol. Evol.">
        <title>Broad Genomic Sampling Reveals a Smut Pathogenic Ancestry of the Fungal Clade Ustilaginomycotina.</title>
        <authorList>
            <person name="Kijpornyongpan T."/>
            <person name="Mondo S.J."/>
            <person name="Barry K."/>
            <person name="Sandor L."/>
            <person name="Lee J."/>
            <person name="Lipzen A."/>
            <person name="Pangilinan J."/>
            <person name="LaButti K."/>
            <person name="Hainaut M."/>
            <person name="Henrissat B."/>
            <person name="Grigoriev I.V."/>
            <person name="Spatafora J.W."/>
            <person name="Aime M.C."/>
        </authorList>
    </citation>
    <scope>NUCLEOTIDE SEQUENCE [LARGE SCALE GENOMIC DNA]</scope>
    <source>
        <strain evidence="9">MCA 4198</strain>
    </source>
</reference>
<evidence type="ECO:0000256" key="7">
    <source>
        <dbReference type="SAM" id="MobiDB-lite"/>
    </source>
</evidence>
<dbReference type="Gene3D" id="3.90.70.10">
    <property type="entry name" value="Cysteine proteinases"/>
    <property type="match status" value="2"/>
</dbReference>
<keyword evidence="3" id="KW-0645">Protease</keyword>
<protein>
    <recommendedName>
        <fullName evidence="2">ubiquitinyl hydrolase 1</fullName>
        <ecNumber evidence="2">3.4.19.12</ecNumber>
    </recommendedName>
</protein>
<dbReference type="Pfam" id="PF13446">
    <property type="entry name" value="RPT"/>
    <property type="match status" value="1"/>
</dbReference>
<comment type="catalytic activity">
    <reaction evidence="1">
        <text>Thiol-dependent hydrolysis of ester, thioester, amide, peptide and isopeptide bonds formed by the C-terminal Gly of ubiquitin (a 76-residue protein attached to proteins as an intracellular targeting signal).</text>
        <dbReference type="EC" id="3.4.19.12"/>
    </reaction>
</comment>
<dbReference type="InterPro" id="IPR018200">
    <property type="entry name" value="USP_CS"/>
</dbReference>
<dbReference type="InterPro" id="IPR028889">
    <property type="entry name" value="USP"/>
</dbReference>
<evidence type="ECO:0000256" key="6">
    <source>
        <dbReference type="ARBA" id="ARBA00022807"/>
    </source>
</evidence>
<dbReference type="PANTHER" id="PTHR43982:SF6">
    <property type="entry name" value="UBIQUITIN CARBOXYL-TERMINAL HYDROLASE 2-RELATED"/>
    <property type="match status" value="1"/>
</dbReference>
<evidence type="ECO:0000256" key="1">
    <source>
        <dbReference type="ARBA" id="ARBA00000707"/>
    </source>
</evidence>
<dbReference type="GO" id="GO:0043161">
    <property type="term" value="P:proteasome-mediated ubiquitin-dependent protein catabolic process"/>
    <property type="evidence" value="ECO:0007669"/>
    <property type="project" value="InterPro"/>
</dbReference>
<dbReference type="PROSITE" id="PS50235">
    <property type="entry name" value="USP_3"/>
    <property type="match status" value="1"/>
</dbReference>
<dbReference type="InterPro" id="IPR001394">
    <property type="entry name" value="Peptidase_C19_UCH"/>
</dbReference>
<evidence type="ECO:0000256" key="5">
    <source>
        <dbReference type="ARBA" id="ARBA00022801"/>
    </source>
</evidence>
<dbReference type="InterPro" id="IPR025305">
    <property type="entry name" value="UCH_repeat_domain"/>
</dbReference>
<keyword evidence="4" id="KW-0833">Ubl conjugation pathway</keyword>
<dbReference type="InterPro" id="IPR038765">
    <property type="entry name" value="Papain-like_cys_pep_sf"/>
</dbReference>
<keyword evidence="6" id="KW-0788">Thiol protease</keyword>
<dbReference type="InParanoid" id="A0A316YJP8"/>
<dbReference type="Proteomes" id="UP000245768">
    <property type="component" value="Unassembled WGS sequence"/>
</dbReference>
<feature type="compositionally biased region" description="Low complexity" evidence="7">
    <location>
        <begin position="142"/>
        <end position="157"/>
    </location>
</feature>
<feature type="region of interest" description="Disordered" evidence="7">
    <location>
        <begin position="1"/>
        <end position="23"/>
    </location>
</feature>
<feature type="compositionally biased region" description="Gly residues" evidence="7">
    <location>
        <begin position="132"/>
        <end position="141"/>
    </location>
</feature>
<feature type="region of interest" description="Disordered" evidence="7">
    <location>
        <begin position="934"/>
        <end position="956"/>
    </location>
</feature>
<dbReference type="PANTHER" id="PTHR43982">
    <property type="entry name" value="UBIQUITIN CARBOXYL-TERMINAL HYDROLASE"/>
    <property type="match status" value="1"/>
</dbReference>